<keyword evidence="2" id="KW-0812">Transmembrane</keyword>
<feature type="transmembrane region" description="Helical" evidence="2">
    <location>
        <begin position="25"/>
        <end position="44"/>
    </location>
</feature>
<feature type="transmembrane region" description="Helical" evidence="2">
    <location>
        <begin position="178"/>
        <end position="197"/>
    </location>
</feature>
<dbReference type="Proteomes" id="UP001059576">
    <property type="component" value="Chromosome"/>
</dbReference>
<dbReference type="RefSeq" id="WP_129722093.1">
    <property type="nucleotide sequence ID" value="NZ_CP101808.1"/>
</dbReference>
<proteinExistence type="predicted"/>
<accession>A0ABY5J1Q5</accession>
<sequence length="328" mass="38444">MRTENNKFLTFIQSVVNSRFVKSRIVRFIFFVTLSTFLLVSAIGKNVEGLGVFHAYTFGMVFGYTSYLWYFIMFSYGIWLLIEVKVSRHKRFYYEFTGRIKFVSIVLFVLMVALFIQFGFDAHVRKMWFGFDHGFFVNTKKWHATFTNTTNSMFPNTNIYGMFWAVIYDLLCLTGSNITPLIVALLLVAYLVLIGVFKKPFTLLFNKEYKLFNKWLANTKVKKSTQNKQKVLKNEENAINEISQKEEAITENKVSNLNEEQLSITKEVLRTEVDIDDESAISEEPEKSYTSTFSFTQEISNAQNTEDQYSVEFELTNNPFWEKKKEKK</sequence>
<reference evidence="3" key="1">
    <citation type="submission" date="2022-07" db="EMBL/GenBank/DDBJ databases">
        <title>Complete genome of Mycoplasma equigenitalium type strain T37.</title>
        <authorList>
            <person name="Spergser J."/>
        </authorList>
    </citation>
    <scope>NUCLEOTIDE SEQUENCE</scope>
    <source>
        <strain evidence="3">T37</strain>
    </source>
</reference>
<gene>
    <name evidence="3" type="ORF">NPA09_01185</name>
</gene>
<keyword evidence="2" id="KW-0472">Membrane</keyword>
<keyword evidence="4" id="KW-1185">Reference proteome</keyword>
<evidence type="ECO:0000256" key="1">
    <source>
        <dbReference type="SAM" id="Coils"/>
    </source>
</evidence>
<feature type="transmembrane region" description="Helical" evidence="2">
    <location>
        <begin position="102"/>
        <end position="120"/>
    </location>
</feature>
<organism evidence="3 4">
    <name type="scientific">Mycoplasmopsis equigenitalium</name>
    <dbReference type="NCBI Taxonomy" id="114883"/>
    <lineage>
        <taxon>Bacteria</taxon>
        <taxon>Bacillati</taxon>
        <taxon>Mycoplasmatota</taxon>
        <taxon>Mycoplasmoidales</taxon>
        <taxon>Metamycoplasmataceae</taxon>
        <taxon>Mycoplasmopsis</taxon>
    </lineage>
</organism>
<evidence type="ECO:0000313" key="4">
    <source>
        <dbReference type="Proteomes" id="UP001059576"/>
    </source>
</evidence>
<evidence type="ECO:0000256" key="2">
    <source>
        <dbReference type="SAM" id="Phobius"/>
    </source>
</evidence>
<feature type="coiled-coil region" evidence="1">
    <location>
        <begin position="225"/>
        <end position="260"/>
    </location>
</feature>
<keyword evidence="1" id="KW-0175">Coiled coil</keyword>
<keyword evidence="2" id="KW-1133">Transmembrane helix</keyword>
<name>A0ABY5J1Q5_9BACT</name>
<feature type="transmembrane region" description="Helical" evidence="2">
    <location>
        <begin position="64"/>
        <end position="82"/>
    </location>
</feature>
<evidence type="ECO:0000313" key="3">
    <source>
        <dbReference type="EMBL" id="UUD37171.1"/>
    </source>
</evidence>
<dbReference type="EMBL" id="CP101808">
    <property type="protein sequence ID" value="UUD37171.1"/>
    <property type="molecule type" value="Genomic_DNA"/>
</dbReference>
<protein>
    <submittedName>
        <fullName evidence="3">Uncharacterized protein</fullName>
    </submittedName>
</protein>